<evidence type="ECO:0000313" key="1">
    <source>
        <dbReference type="EMBL" id="QEU93231.1"/>
    </source>
</evidence>
<evidence type="ECO:0000313" key="2">
    <source>
        <dbReference type="Proteomes" id="UP000325529"/>
    </source>
</evidence>
<accession>A0A5J6GGV0</accession>
<gene>
    <name evidence="1" type="ORF">CP970_21930</name>
</gene>
<dbReference type="EMBL" id="CP023699">
    <property type="protein sequence ID" value="QEU93231.1"/>
    <property type="molecule type" value="Genomic_DNA"/>
</dbReference>
<dbReference type="Proteomes" id="UP000325529">
    <property type="component" value="Chromosome"/>
</dbReference>
<keyword evidence="2" id="KW-1185">Reference proteome</keyword>
<dbReference type="AlphaFoldDB" id="A0A5J6GGV0"/>
<sequence>MGDDLDLVLSCEGHRVIVPSRGTRGLARGGVPGRRTHRIGLWCPDSPWEKLTADRCTVGTARP</sequence>
<proteinExistence type="predicted"/>
<name>A0A5J6GGV0_STRKN</name>
<reference evidence="1 2" key="1">
    <citation type="submission" date="2017-09" db="EMBL/GenBank/DDBJ databases">
        <authorList>
            <person name="Lee N."/>
            <person name="Cho B.-K."/>
        </authorList>
    </citation>
    <scope>NUCLEOTIDE SEQUENCE [LARGE SCALE GENOMIC DNA]</scope>
    <source>
        <strain evidence="1 2">ATCC 12853</strain>
    </source>
</reference>
<organism evidence="1 2">
    <name type="scientific">Streptomyces kanamyceticus</name>
    <dbReference type="NCBI Taxonomy" id="1967"/>
    <lineage>
        <taxon>Bacteria</taxon>
        <taxon>Bacillati</taxon>
        <taxon>Actinomycetota</taxon>
        <taxon>Actinomycetes</taxon>
        <taxon>Kitasatosporales</taxon>
        <taxon>Streptomycetaceae</taxon>
        <taxon>Streptomyces</taxon>
    </lineage>
</organism>
<protein>
    <submittedName>
        <fullName evidence="1">Uncharacterized protein</fullName>
    </submittedName>
</protein>
<dbReference type="KEGG" id="ska:CP970_21930"/>